<dbReference type="PANTHER" id="PTHR12144:SF0">
    <property type="entry name" value="NEGATIVE ELONGATION FACTOR C_D"/>
    <property type="match status" value="1"/>
</dbReference>
<comment type="similarity">
    <text evidence="2">Belongs to the NELF-D family.</text>
</comment>
<dbReference type="GO" id="GO:0034244">
    <property type="term" value="P:negative regulation of transcription elongation by RNA polymerase II"/>
    <property type="evidence" value="ECO:0007669"/>
    <property type="project" value="TreeGrafter"/>
</dbReference>
<keyword evidence="5" id="KW-0804">Transcription</keyword>
<evidence type="ECO:0000256" key="3">
    <source>
        <dbReference type="ARBA" id="ARBA00022491"/>
    </source>
</evidence>
<keyword evidence="3" id="KW-0678">Repressor</keyword>
<protein>
    <submittedName>
        <fullName evidence="7">Uncharacterized protein</fullName>
    </submittedName>
</protein>
<name>A0A2V3IFC8_9FLOR</name>
<evidence type="ECO:0000256" key="2">
    <source>
        <dbReference type="ARBA" id="ARBA00005726"/>
    </source>
</evidence>
<dbReference type="Proteomes" id="UP000247409">
    <property type="component" value="Unassembled WGS sequence"/>
</dbReference>
<evidence type="ECO:0000256" key="1">
    <source>
        <dbReference type="ARBA" id="ARBA00004123"/>
    </source>
</evidence>
<dbReference type="STRING" id="448386.A0A2V3IFC8"/>
<dbReference type="EMBL" id="NBIV01000260">
    <property type="protein sequence ID" value="PXF40796.1"/>
    <property type="molecule type" value="Genomic_DNA"/>
</dbReference>
<gene>
    <name evidence="7" type="ORF">BWQ96_09506</name>
</gene>
<evidence type="ECO:0000313" key="7">
    <source>
        <dbReference type="EMBL" id="PXF40796.1"/>
    </source>
</evidence>
<comment type="caution">
    <text evidence="7">The sequence shown here is derived from an EMBL/GenBank/DDBJ whole genome shotgun (WGS) entry which is preliminary data.</text>
</comment>
<dbReference type="InterPro" id="IPR006942">
    <property type="entry name" value="TH1"/>
</dbReference>
<organism evidence="7 8">
    <name type="scientific">Gracilariopsis chorda</name>
    <dbReference type="NCBI Taxonomy" id="448386"/>
    <lineage>
        <taxon>Eukaryota</taxon>
        <taxon>Rhodophyta</taxon>
        <taxon>Florideophyceae</taxon>
        <taxon>Rhodymeniophycidae</taxon>
        <taxon>Gracilariales</taxon>
        <taxon>Gracilariaceae</taxon>
        <taxon>Gracilariopsis</taxon>
    </lineage>
</organism>
<dbReference type="Pfam" id="PF04858">
    <property type="entry name" value="TH1"/>
    <property type="match status" value="2"/>
</dbReference>
<evidence type="ECO:0000313" key="8">
    <source>
        <dbReference type="Proteomes" id="UP000247409"/>
    </source>
</evidence>
<keyword evidence="4" id="KW-0805">Transcription regulation</keyword>
<evidence type="ECO:0000256" key="6">
    <source>
        <dbReference type="ARBA" id="ARBA00023242"/>
    </source>
</evidence>
<dbReference type="GO" id="GO:0032021">
    <property type="term" value="C:NELF complex"/>
    <property type="evidence" value="ECO:0007669"/>
    <property type="project" value="TreeGrafter"/>
</dbReference>
<dbReference type="PANTHER" id="PTHR12144">
    <property type="entry name" value="NEGATIVE ELONGATION FACTOR D"/>
    <property type="match status" value="1"/>
</dbReference>
<sequence length="610" mass="68379">MNEPATGFTTPFDADDAIFEDNLIDMLTTHVQAGGALFDACESLHQSYEGFPQMLRLVTEWIDIYGDGTNILESAFQTSILANEANMISRLNEALAKPGAKEILAQVVSSDRWSAIVSQIAMRHKGSNLHNMLIREKRLKDAGLDLDVVASADNFILGMEEQFSAFFSSAAVAKDKSVRHLWERISAMCAYDEHTLIVGLRYLCSLSRRSGQIAISGLYKRIGEEVRQRIVLNGVAGTSVSEQEKKHEIFRMFILIDAAAAGVTIRRSLVDALVNVMVSGGTIRSSEQDVRILVEVYGFIFGDIDMSGIIQDGDKIMDGTADLSTAEKVFLIETLCHKEVLDDLMNATFSHYHRSYSKEKVPDTAKRRCMVLLLAYIEMFRTMPESSIHSVLDTPPLRESFRNNLKAIVERFDSIAAACEACPPGTPWYKIKKGHAKTLVDAVGDPLMASAVYMWAREGLKGTEENVRALEKTAPRHLAFLQAVAEVHLQLRPRILDAVHEAFVRDYPGLDITQIEDMRDNYIKYIIALARIQMTPEVVDAFYTNWAGDERVDKAHLRRFISGLLDTISIPFSEELWGKVSRLVRHERVEAALDNETKQRISRLQEAGRT</sequence>
<proteinExistence type="inferred from homology"/>
<reference evidence="7 8" key="1">
    <citation type="journal article" date="2018" name="Mol. Biol. Evol.">
        <title>Analysis of the draft genome of the red seaweed Gracilariopsis chorda provides insights into genome size evolution in Rhodophyta.</title>
        <authorList>
            <person name="Lee J."/>
            <person name="Yang E.C."/>
            <person name="Graf L."/>
            <person name="Yang J.H."/>
            <person name="Qiu H."/>
            <person name="Zel Zion U."/>
            <person name="Chan C.X."/>
            <person name="Stephens T.G."/>
            <person name="Weber A.P.M."/>
            <person name="Boo G.H."/>
            <person name="Boo S.M."/>
            <person name="Kim K.M."/>
            <person name="Shin Y."/>
            <person name="Jung M."/>
            <person name="Lee S.J."/>
            <person name="Yim H.S."/>
            <person name="Lee J.H."/>
            <person name="Bhattacharya D."/>
            <person name="Yoon H.S."/>
        </authorList>
    </citation>
    <scope>NUCLEOTIDE SEQUENCE [LARGE SCALE GENOMIC DNA]</scope>
    <source>
        <strain evidence="7 8">SKKU-2015</strain>
        <tissue evidence="7">Whole body</tissue>
    </source>
</reference>
<dbReference type="AlphaFoldDB" id="A0A2V3IFC8"/>
<evidence type="ECO:0000256" key="5">
    <source>
        <dbReference type="ARBA" id="ARBA00023163"/>
    </source>
</evidence>
<evidence type="ECO:0000256" key="4">
    <source>
        <dbReference type="ARBA" id="ARBA00023015"/>
    </source>
</evidence>
<keyword evidence="6" id="KW-0539">Nucleus</keyword>
<dbReference type="GO" id="GO:0003723">
    <property type="term" value="F:RNA binding"/>
    <property type="evidence" value="ECO:0007669"/>
    <property type="project" value="TreeGrafter"/>
</dbReference>
<dbReference type="OrthoDB" id="511287at2759"/>
<keyword evidence="8" id="KW-1185">Reference proteome</keyword>
<comment type="subcellular location">
    <subcellularLocation>
        <location evidence="1">Nucleus</location>
    </subcellularLocation>
</comment>
<accession>A0A2V3IFC8</accession>